<keyword evidence="1" id="KW-0067">ATP-binding</keyword>
<evidence type="ECO:0000313" key="2">
    <source>
        <dbReference type="Proteomes" id="UP000597761"/>
    </source>
</evidence>
<evidence type="ECO:0000313" key="1">
    <source>
        <dbReference type="EMBL" id="GGC88024.1"/>
    </source>
</evidence>
<dbReference type="InterPro" id="IPR021456">
    <property type="entry name" value="DUF3107"/>
</dbReference>
<name>A0ABQ1NZH5_9MICC</name>
<dbReference type="EMBL" id="BMJI01000005">
    <property type="protein sequence ID" value="GGC88024.1"/>
    <property type="molecule type" value="Genomic_DNA"/>
</dbReference>
<organism evidence="1 2">
    <name type="scientific">Tersicoccus solisilvae</name>
    <dbReference type="NCBI Taxonomy" id="1882339"/>
    <lineage>
        <taxon>Bacteria</taxon>
        <taxon>Bacillati</taxon>
        <taxon>Actinomycetota</taxon>
        <taxon>Actinomycetes</taxon>
        <taxon>Micrococcales</taxon>
        <taxon>Micrococcaceae</taxon>
        <taxon>Tersicoccus</taxon>
    </lineage>
</organism>
<accession>A0ABQ1NZH5</accession>
<proteinExistence type="predicted"/>
<sequence>MEIKIGIQNVGREIVFESDQTAEAVAAAVSESLAKNTVLTLTDTKGRQIIVPSGVLAYVEVGTEEQRRVGFGALL</sequence>
<reference evidence="2" key="1">
    <citation type="journal article" date="2019" name="Int. J. Syst. Evol. Microbiol.">
        <title>The Global Catalogue of Microorganisms (GCM) 10K type strain sequencing project: providing services to taxonomists for standard genome sequencing and annotation.</title>
        <authorList>
            <consortium name="The Broad Institute Genomics Platform"/>
            <consortium name="The Broad Institute Genome Sequencing Center for Infectious Disease"/>
            <person name="Wu L."/>
            <person name="Ma J."/>
        </authorList>
    </citation>
    <scope>NUCLEOTIDE SEQUENCE [LARGE SCALE GENOMIC DNA]</scope>
    <source>
        <strain evidence="2">CGMCC 1.15480</strain>
    </source>
</reference>
<keyword evidence="2" id="KW-1185">Reference proteome</keyword>
<gene>
    <name evidence="1" type="ORF">GCM10011512_13730</name>
</gene>
<dbReference type="GO" id="GO:0005524">
    <property type="term" value="F:ATP binding"/>
    <property type="evidence" value="ECO:0007669"/>
    <property type="project" value="UniProtKB-KW"/>
</dbReference>
<keyword evidence="1" id="KW-0547">Nucleotide-binding</keyword>
<dbReference type="Pfam" id="PF11305">
    <property type="entry name" value="DUF3107"/>
    <property type="match status" value="1"/>
</dbReference>
<protein>
    <submittedName>
        <fullName evidence="1">ATP-binding protein</fullName>
    </submittedName>
</protein>
<dbReference type="Proteomes" id="UP000597761">
    <property type="component" value="Unassembled WGS sequence"/>
</dbReference>
<comment type="caution">
    <text evidence="1">The sequence shown here is derived from an EMBL/GenBank/DDBJ whole genome shotgun (WGS) entry which is preliminary data.</text>
</comment>
<dbReference type="RefSeq" id="WP_188667582.1">
    <property type="nucleotide sequence ID" value="NZ_BMJI01000005.1"/>
</dbReference>